<feature type="compositionally biased region" description="Gly residues" evidence="1">
    <location>
        <begin position="656"/>
        <end position="666"/>
    </location>
</feature>
<dbReference type="Gene3D" id="2.60.120.10">
    <property type="entry name" value="Jelly Rolls"/>
    <property type="match status" value="1"/>
</dbReference>
<sequence length="851" mass="83857">FQELGPKDLLCRQGDPADCMWAVVNGRCYVVIDPNWSPAANRPPETDPKKTTQVAAVQSGQLFGEMCVFGNVRHRTATLRCATDVLFYRLKRLHFLRVCPPAQLEELRAIAEAKMMLLVQAQREEQGAAARINRVLRGHSLRALHPKHRAQLLRGSVDHLRGPPSPSGRLQPLSPTAKASLHSPAGGGATSATELGAIHSGGGSGTASGEGDIMSDVETPKPRDRNSSSVLDLDADVSHSPWATISVAAAEFVRPSQQRAMTPQMPAAVAAGTGLGARLETVLSHFSHVELVDGLGNSDDEDHGNGGGGGGGGGGGARGAAAGGGGGGGSGVTSASASSHRLPPSAPAVPAPTTVAALPFGWGYTFLRAVESGSGPGVAAGRPSEAGGGARGSGGGSEGRLGSSKAQVAVQVSGAKSSASAPPLAAAPSGAPGVSESAVTLAAAGASSLLSESKGDGPSRFLSSAAPMHHQTSTGAGDGNSNCTGGAKAVGMGSGAAGGAASAPPSVLVASSDADGGGQSRPRGTEGKGNDNAAGAGSDSDSGGSGSENNEAQYSYHGDADAADAADADTSDATQQLLKHVPLQLLPLVDCSWNFGPCSVLNVLYARSSNSGAVAAAGGGGGSGGSGNASSRMRPSLRGGAIANANGGWDGRRTAGGDGGASPDAGAGGADGMGAYLPLEPGLVSVPHLVIGRCSTPDTLGPWSARERVTEAAAAAPPLPLPAPFGSPDSVSPAVGGSSSDLTKTKSGYAFGGGFGNVAAAVAAAAAGGGVRASSNTAGSGLAPLPPAISTAGVRARAVPDQQQQPPPPHKPYGGTRRCGPPGPTMGGPHSSLFRIMRAPSEVRCCVVLRL</sequence>
<feature type="non-terminal residue" evidence="3">
    <location>
        <position position="1"/>
    </location>
</feature>
<comment type="caution">
    <text evidence="3">The sequence shown here is derived from an EMBL/GenBank/DDBJ whole genome shotgun (WGS) entry which is preliminary data.</text>
</comment>
<feature type="compositionally biased region" description="Polar residues" evidence="1">
    <location>
        <begin position="470"/>
        <end position="484"/>
    </location>
</feature>
<evidence type="ECO:0000313" key="4">
    <source>
        <dbReference type="Proteomes" id="UP000747399"/>
    </source>
</evidence>
<dbReference type="Proteomes" id="UP000747399">
    <property type="component" value="Unassembled WGS sequence"/>
</dbReference>
<dbReference type="SUPFAM" id="SSF51206">
    <property type="entry name" value="cAMP-binding domain-like"/>
    <property type="match status" value="1"/>
</dbReference>
<feature type="region of interest" description="Disordered" evidence="1">
    <location>
        <begin position="720"/>
        <end position="740"/>
    </location>
</feature>
<evidence type="ECO:0000256" key="1">
    <source>
        <dbReference type="SAM" id="MobiDB-lite"/>
    </source>
</evidence>
<accession>A0A8J4BHT5</accession>
<protein>
    <recommendedName>
        <fullName evidence="2">Cyclic nucleotide-binding domain-containing protein</fullName>
    </recommendedName>
</protein>
<feature type="compositionally biased region" description="Low complexity" evidence="1">
    <location>
        <begin position="499"/>
        <end position="512"/>
    </location>
</feature>
<proteinExistence type="predicted"/>
<dbReference type="Pfam" id="PF00027">
    <property type="entry name" value="cNMP_binding"/>
    <property type="match status" value="1"/>
</dbReference>
<evidence type="ECO:0000313" key="3">
    <source>
        <dbReference type="EMBL" id="GIL61559.1"/>
    </source>
</evidence>
<evidence type="ECO:0000259" key="2">
    <source>
        <dbReference type="PROSITE" id="PS50042"/>
    </source>
</evidence>
<feature type="compositionally biased region" description="Low complexity" evidence="1">
    <location>
        <begin position="332"/>
        <end position="343"/>
    </location>
</feature>
<name>A0A8J4BHT5_9CHLO</name>
<reference evidence="3" key="1">
    <citation type="journal article" date="2021" name="Proc. Natl. Acad. Sci. U.S.A.">
        <title>Three genomes in the algal genus Volvox reveal the fate of a haploid sex-determining region after a transition to homothallism.</title>
        <authorList>
            <person name="Yamamoto K."/>
            <person name="Hamaji T."/>
            <person name="Kawai-Toyooka H."/>
            <person name="Matsuzaki R."/>
            <person name="Takahashi F."/>
            <person name="Nishimura Y."/>
            <person name="Kawachi M."/>
            <person name="Noguchi H."/>
            <person name="Minakuchi Y."/>
            <person name="Umen J.G."/>
            <person name="Toyoda A."/>
            <person name="Nozaki H."/>
        </authorList>
    </citation>
    <scope>NUCLEOTIDE SEQUENCE</scope>
    <source>
        <strain evidence="3">NIES-3780</strain>
    </source>
</reference>
<feature type="domain" description="Cyclic nucleotide-binding" evidence="2">
    <location>
        <begin position="1"/>
        <end position="98"/>
    </location>
</feature>
<dbReference type="EMBL" id="BNCO01000046">
    <property type="protein sequence ID" value="GIL61559.1"/>
    <property type="molecule type" value="Genomic_DNA"/>
</dbReference>
<dbReference type="AlphaFoldDB" id="A0A8J4BHT5"/>
<dbReference type="InterPro" id="IPR018490">
    <property type="entry name" value="cNMP-bd_dom_sf"/>
</dbReference>
<feature type="region of interest" description="Disordered" evidence="1">
    <location>
        <begin position="449"/>
        <end position="553"/>
    </location>
</feature>
<keyword evidence="4" id="KW-1185">Reference proteome</keyword>
<feature type="compositionally biased region" description="Gly residues" evidence="1">
    <location>
        <begin position="305"/>
        <end position="331"/>
    </location>
</feature>
<dbReference type="PROSITE" id="PS50042">
    <property type="entry name" value="CNMP_BINDING_3"/>
    <property type="match status" value="1"/>
</dbReference>
<dbReference type="InterPro" id="IPR000595">
    <property type="entry name" value="cNMP-bd_dom"/>
</dbReference>
<feature type="compositionally biased region" description="Low complexity" evidence="1">
    <location>
        <begin position="530"/>
        <end position="552"/>
    </location>
</feature>
<feature type="compositionally biased region" description="Gly residues" evidence="1">
    <location>
        <begin position="386"/>
        <end position="399"/>
    </location>
</feature>
<gene>
    <name evidence="3" type="ORF">Vafri_16057</name>
</gene>
<dbReference type="PANTHER" id="PTHR23011">
    <property type="entry name" value="CYCLIC NUCLEOTIDE-BINDING DOMAIN CONTAINING PROTEIN"/>
    <property type="match status" value="1"/>
</dbReference>
<feature type="region of interest" description="Disordered" evidence="1">
    <location>
        <begin position="414"/>
        <end position="433"/>
    </location>
</feature>
<feature type="compositionally biased region" description="Gly residues" evidence="1">
    <location>
        <begin position="199"/>
        <end position="208"/>
    </location>
</feature>
<feature type="region of interest" description="Disordered" evidence="1">
    <location>
        <begin position="793"/>
        <end position="832"/>
    </location>
</feature>
<dbReference type="InterPro" id="IPR014710">
    <property type="entry name" value="RmlC-like_jellyroll"/>
</dbReference>
<organism evidence="3 4">
    <name type="scientific">Volvox africanus</name>
    <dbReference type="NCBI Taxonomy" id="51714"/>
    <lineage>
        <taxon>Eukaryota</taxon>
        <taxon>Viridiplantae</taxon>
        <taxon>Chlorophyta</taxon>
        <taxon>core chlorophytes</taxon>
        <taxon>Chlorophyceae</taxon>
        <taxon>CS clade</taxon>
        <taxon>Chlamydomonadales</taxon>
        <taxon>Volvocaceae</taxon>
        <taxon>Volvox</taxon>
    </lineage>
</organism>
<dbReference type="PANTHER" id="PTHR23011:SF28">
    <property type="entry name" value="CYCLIC NUCLEOTIDE-BINDING DOMAIN CONTAINING PROTEIN"/>
    <property type="match status" value="1"/>
</dbReference>
<feature type="region of interest" description="Disordered" evidence="1">
    <location>
        <begin position="293"/>
        <end position="348"/>
    </location>
</feature>
<feature type="region of interest" description="Disordered" evidence="1">
    <location>
        <begin position="647"/>
        <end position="666"/>
    </location>
</feature>
<feature type="region of interest" description="Disordered" evidence="1">
    <location>
        <begin position="157"/>
        <end position="229"/>
    </location>
</feature>
<feature type="region of interest" description="Disordered" evidence="1">
    <location>
        <begin position="374"/>
        <end position="409"/>
    </location>
</feature>
<dbReference type="CDD" id="cd00038">
    <property type="entry name" value="CAP_ED"/>
    <property type="match status" value="1"/>
</dbReference>